<dbReference type="AlphaFoldDB" id="M3F0N1"/>
<accession>M3F0N1</accession>
<evidence type="ECO:0000313" key="2">
    <source>
        <dbReference type="Proteomes" id="UP000011754"/>
    </source>
</evidence>
<name>M3F0N1_LEPIR</name>
<reference evidence="1 2" key="1">
    <citation type="submission" date="2013-01" db="EMBL/GenBank/DDBJ databases">
        <authorList>
            <person name="Harkins D.M."/>
            <person name="Durkin A.S."/>
            <person name="Brinkac L.M."/>
            <person name="Haft D.H."/>
            <person name="Selengut J.D."/>
            <person name="Sanka R."/>
            <person name="DePew J."/>
            <person name="Purushe J."/>
            <person name="Hartskeerl R.A."/>
            <person name="Ahmed A."/>
            <person name="van der Linden H."/>
            <person name="Goris M.G.A."/>
            <person name="Vinetz J.M."/>
            <person name="Sutton G.G."/>
            <person name="Nierman W.C."/>
            <person name="Fouts D.E."/>
        </authorList>
    </citation>
    <scope>NUCLEOTIDE SEQUENCE [LARGE SCALE GENOMIC DNA]</scope>
    <source>
        <strain evidence="1 2">TE 1992</strain>
    </source>
</reference>
<gene>
    <name evidence="1" type="ORF">LEP1GSC067_0561</name>
</gene>
<dbReference type="Proteomes" id="UP000011754">
    <property type="component" value="Unassembled WGS sequence"/>
</dbReference>
<protein>
    <submittedName>
        <fullName evidence="1">Uncharacterized protein</fullName>
    </submittedName>
</protein>
<organism evidence="1 2">
    <name type="scientific">Leptospira interrogans serovar Lora str. TE 1992</name>
    <dbReference type="NCBI Taxonomy" id="1193028"/>
    <lineage>
        <taxon>Bacteria</taxon>
        <taxon>Pseudomonadati</taxon>
        <taxon>Spirochaetota</taxon>
        <taxon>Spirochaetia</taxon>
        <taxon>Leptospirales</taxon>
        <taxon>Leptospiraceae</taxon>
        <taxon>Leptospira</taxon>
    </lineage>
</organism>
<dbReference type="EMBL" id="AKWW02000017">
    <property type="protein sequence ID" value="EMF44192.1"/>
    <property type="molecule type" value="Genomic_DNA"/>
</dbReference>
<proteinExistence type="predicted"/>
<sequence>MTKDALFFKTVGTLTGLRINIHSLILKKKISKYSILTLQNYEREIGSELRPNFMEYLIFRVRLRKNTDKRWKKTSFP</sequence>
<evidence type="ECO:0000313" key="1">
    <source>
        <dbReference type="EMBL" id="EMF44192.1"/>
    </source>
</evidence>
<comment type="caution">
    <text evidence="1">The sequence shown here is derived from an EMBL/GenBank/DDBJ whole genome shotgun (WGS) entry which is preliminary data.</text>
</comment>